<feature type="coiled-coil region" evidence="4">
    <location>
        <begin position="122"/>
        <end position="181"/>
    </location>
</feature>
<dbReference type="Proteomes" id="UP001383392">
    <property type="component" value="Unassembled WGS sequence"/>
</dbReference>
<dbReference type="InterPro" id="IPR003439">
    <property type="entry name" value="ABC_transporter-like_ATP-bd"/>
</dbReference>
<evidence type="ECO:0000259" key="5">
    <source>
        <dbReference type="PROSITE" id="PS50893"/>
    </source>
</evidence>
<keyword evidence="3 7" id="KW-0067">ATP-binding</keyword>
<dbReference type="InterPro" id="IPR017871">
    <property type="entry name" value="ABC_transporter-like_CS"/>
</dbReference>
<dbReference type="EMBL" id="MWKN01000090">
    <property type="protein sequence ID" value="OOP58108.1"/>
    <property type="molecule type" value="Genomic_DNA"/>
</dbReference>
<dbReference type="GO" id="GO:0016887">
    <property type="term" value="F:ATP hydrolysis activity"/>
    <property type="evidence" value="ECO:0007669"/>
    <property type="project" value="InterPro"/>
</dbReference>
<keyword evidence="2" id="KW-0547">Nucleotide-binding</keyword>
<dbReference type="SUPFAM" id="SSF52540">
    <property type="entry name" value="P-loop containing nucleoside triphosphate hydrolases"/>
    <property type="match status" value="1"/>
</dbReference>
<keyword evidence="9" id="KW-1185">Reference proteome</keyword>
<dbReference type="Gene3D" id="2.40.50.100">
    <property type="match status" value="1"/>
</dbReference>
<protein>
    <submittedName>
        <fullName evidence="6 7">ABC transporter ATP-binding protein</fullName>
    </submittedName>
</protein>
<dbReference type="PROSITE" id="PS50893">
    <property type="entry name" value="ABC_TRANSPORTER_2"/>
    <property type="match status" value="1"/>
</dbReference>
<reference evidence="7 8" key="1">
    <citation type="submission" date="2017-02" db="EMBL/GenBank/DDBJ databases">
        <title>A draft genome of 'Candidatus Phytoplasma aurantifolia' the agent of the witches-broom disease of lime.</title>
        <authorList>
            <person name="Foissac X."/>
            <person name="Carle P."/>
        </authorList>
    </citation>
    <scope>NUCLEOTIDE SEQUENCE [LARGE SCALE GENOMIC DNA]</scope>
    <source>
        <strain evidence="7 8">WBDL</strain>
    </source>
</reference>
<dbReference type="InterPro" id="IPR050093">
    <property type="entry name" value="ABC_SmlMolc_Importer"/>
</dbReference>
<name>A0A1S9LYK1_9MOLU</name>
<evidence type="ECO:0000256" key="4">
    <source>
        <dbReference type="SAM" id="Coils"/>
    </source>
</evidence>
<sequence>MTDLIELKNITKVINNQIILKDINLKIKTNEFVTILGPSGCGKTTILKIIGGFDTCSSGDILFKNKSILNVPPHKRLINTVFQNYSLFPHLNVLENIAFGLRVKDLNYTTKQKIKNVNNTTKQKINSIKQKYKQKIKIIQNNLNQNYLFSLLPFYKKHPDLQKLKLDLKEEIELIKKQQQLLLSQFNQKLLCSITKEEFIKNKVLHYLKLVGLQGFENRNIYQLSGGQQQRVAIARALINEPEVALFDEPLAALDLKSRQEMQYELKEMQKIFGITFIVVTHDQSEALTMSDKIVVIKQGAIQQIGNPEDIYNEPANKFIAQFIGESNLISGIMKDDFVVLFDNKEFRCIDYGFRKNQPVDIVIRPEDIDIVNYKDGLITGIVHSISFKGVYWEVIIKTKYRHYLIHTTDFIEKNAQIGISFNPEDIHIMETW</sequence>
<dbReference type="Pfam" id="PF00005">
    <property type="entry name" value="ABC_tran"/>
    <property type="match status" value="1"/>
</dbReference>
<dbReference type="Gene3D" id="3.40.50.300">
    <property type="entry name" value="P-loop containing nucleotide triphosphate hydrolases"/>
    <property type="match status" value="1"/>
</dbReference>
<dbReference type="InterPro" id="IPR008995">
    <property type="entry name" value="Mo/tungstate-bd_C_term_dom"/>
</dbReference>
<keyword evidence="1" id="KW-0813">Transport</keyword>
<accession>A0A1S9LYK1</accession>
<dbReference type="Proteomes" id="UP000189722">
    <property type="component" value="Unassembled WGS sequence"/>
</dbReference>
<dbReference type="STRING" id="180978.B2G44_02095"/>
<comment type="caution">
    <text evidence="7">The sequence shown here is derived from an EMBL/GenBank/DDBJ whole genome shotgun (WGS) entry which is preliminary data.</text>
</comment>
<dbReference type="PANTHER" id="PTHR42781:SF4">
    <property type="entry name" value="SPERMIDINE_PUTRESCINE IMPORT ATP-BINDING PROTEIN POTA"/>
    <property type="match status" value="1"/>
</dbReference>
<evidence type="ECO:0000313" key="7">
    <source>
        <dbReference type="EMBL" id="OOP58108.1"/>
    </source>
</evidence>
<dbReference type="AlphaFoldDB" id="A0A1S9LYK1"/>
<evidence type="ECO:0000256" key="3">
    <source>
        <dbReference type="ARBA" id="ARBA00022840"/>
    </source>
</evidence>
<dbReference type="SMART" id="SM00382">
    <property type="entry name" value="AAA"/>
    <property type="match status" value="1"/>
</dbReference>
<reference evidence="6 9" key="2">
    <citation type="journal article" date="2023" name="Int. J. Syst. Evol. Microbiol.">
        <title>The observation of taxonomic boundaries for the 16SrII and 16SrXXV phytoplasmas using genome-based delimitation.</title>
        <authorList>
            <person name="Rodrigues Jardim B."/>
            <person name="Tran-Nguyen L.T.T."/>
            <person name="Gambley C."/>
            <person name="Al-Sadi A.M."/>
            <person name="Al-Subhi A.M."/>
            <person name="Foissac X."/>
            <person name="Salar P."/>
            <person name="Cai H."/>
            <person name="Yang J.Y."/>
            <person name="Davis R."/>
            <person name="Jones L."/>
            <person name="Rodoni B."/>
            <person name="Constable F.E."/>
        </authorList>
    </citation>
    <scope>NUCLEOTIDE SEQUENCE [LARGE SCALE GENOMIC DNA]</scope>
    <source>
        <strain evidence="6">BAWM-OMN-P75</strain>
    </source>
</reference>
<evidence type="ECO:0000313" key="8">
    <source>
        <dbReference type="Proteomes" id="UP000189722"/>
    </source>
</evidence>
<dbReference type="InterPro" id="IPR027417">
    <property type="entry name" value="P-loop_NTPase"/>
</dbReference>
<evidence type="ECO:0000256" key="2">
    <source>
        <dbReference type="ARBA" id="ARBA00022741"/>
    </source>
</evidence>
<dbReference type="RefSeq" id="WP_078123175.1">
    <property type="nucleotide sequence ID" value="NZ_JAOSJG010000009.1"/>
</dbReference>
<evidence type="ECO:0000313" key="6">
    <source>
        <dbReference type="EMBL" id="MEK0309124.1"/>
    </source>
</evidence>
<dbReference type="PANTHER" id="PTHR42781">
    <property type="entry name" value="SPERMIDINE/PUTRESCINE IMPORT ATP-BINDING PROTEIN POTA"/>
    <property type="match status" value="1"/>
</dbReference>
<dbReference type="OrthoDB" id="9802264at2"/>
<evidence type="ECO:0000313" key="9">
    <source>
        <dbReference type="Proteomes" id="UP001383392"/>
    </source>
</evidence>
<evidence type="ECO:0000256" key="1">
    <source>
        <dbReference type="ARBA" id="ARBA00022448"/>
    </source>
</evidence>
<keyword evidence="4" id="KW-0175">Coiled coil</keyword>
<organism evidence="7 8">
    <name type="scientific">Candidatus Phytoplasma citri</name>
    <dbReference type="NCBI Taxonomy" id="180978"/>
    <lineage>
        <taxon>Bacteria</taxon>
        <taxon>Bacillati</taxon>
        <taxon>Mycoplasmatota</taxon>
        <taxon>Mollicutes</taxon>
        <taxon>Acholeplasmatales</taxon>
        <taxon>Acholeplasmataceae</taxon>
        <taxon>Candidatus Phytoplasma</taxon>
        <taxon>16SrII (Peanut WB group)</taxon>
    </lineage>
</organism>
<dbReference type="SUPFAM" id="SSF50331">
    <property type="entry name" value="MOP-like"/>
    <property type="match status" value="1"/>
</dbReference>
<dbReference type="GO" id="GO:0005524">
    <property type="term" value="F:ATP binding"/>
    <property type="evidence" value="ECO:0007669"/>
    <property type="project" value="UniProtKB-KW"/>
</dbReference>
<proteinExistence type="predicted"/>
<feature type="domain" description="ABC transporter" evidence="5">
    <location>
        <begin position="5"/>
        <end position="324"/>
    </location>
</feature>
<dbReference type="PROSITE" id="PS00211">
    <property type="entry name" value="ABC_TRANSPORTER_1"/>
    <property type="match status" value="1"/>
</dbReference>
<dbReference type="EMBL" id="JAOSJG010000009">
    <property type="protein sequence ID" value="MEK0309124.1"/>
    <property type="molecule type" value="Genomic_DNA"/>
</dbReference>
<gene>
    <name evidence="7" type="ORF">B2G44_02095</name>
    <name evidence="6" type="ORF">OC712_01315</name>
</gene>
<dbReference type="InterPro" id="IPR003593">
    <property type="entry name" value="AAA+_ATPase"/>
</dbReference>